<organism evidence="3 4">
    <name type="scientific">Amaricoccus macauensis</name>
    <dbReference type="NCBI Taxonomy" id="57001"/>
    <lineage>
        <taxon>Bacteria</taxon>
        <taxon>Pseudomonadati</taxon>
        <taxon>Pseudomonadota</taxon>
        <taxon>Alphaproteobacteria</taxon>
        <taxon>Rhodobacterales</taxon>
        <taxon>Paracoccaceae</taxon>
        <taxon>Amaricoccus</taxon>
    </lineage>
</organism>
<evidence type="ECO:0000313" key="3">
    <source>
        <dbReference type="EMBL" id="MBB5221480.1"/>
    </source>
</evidence>
<feature type="compositionally biased region" description="Basic and acidic residues" evidence="1">
    <location>
        <begin position="597"/>
        <end position="607"/>
    </location>
</feature>
<feature type="compositionally biased region" description="Basic and acidic residues" evidence="1">
    <location>
        <begin position="382"/>
        <end position="449"/>
    </location>
</feature>
<feature type="compositionally biased region" description="Basic and acidic residues" evidence="1">
    <location>
        <begin position="472"/>
        <end position="587"/>
    </location>
</feature>
<comment type="caution">
    <text evidence="3">The sequence shown here is derived from an EMBL/GenBank/DDBJ whole genome shotgun (WGS) entry which is preliminary data.</text>
</comment>
<feature type="region of interest" description="Disordered" evidence="1">
    <location>
        <begin position="366"/>
        <end position="449"/>
    </location>
</feature>
<feature type="region of interest" description="Disordered" evidence="1">
    <location>
        <begin position="461"/>
        <end position="644"/>
    </location>
</feature>
<feature type="chain" id="PRO_5032520572" description="DUF3300 domain-containing protein" evidence="2">
    <location>
        <begin position="18"/>
        <end position="644"/>
    </location>
</feature>
<dbReference type="Proteomes" id="UP000549457">
    <property type="component" value="Unassembled WGS sequence"/>
</dbReference>
<dbReference type="InterPro" id="IPR021728">
    <property type="entry name" value="DUF3300"/>
</dbReference>
<keyword evidence="2" id="KW-0732">Signal</keyword>
<name>A0A840SL43_9RHOB</name>
<evidence type="ECO:0000256" key="1">
    <source>
        <dbReference type="SAM" id="MobiDB-lite"/>
    </source>
</evidence>
<dbReference type="AlphaFoldDB" id="A0A840SL43"/>
<feature type="region of interest" description="Disordered" evidence="1">
    <location>
        <begin position="32"/>
        <end position="68"/>
    </location>
</feature>
<feature type="compositionally biased region" description="Basic and acidic residues" evidence="1">
    <location>
        <begin position="634"/>
        <end position="644"/>
    </location>
</feature>
<evidence type="ECO:0008006" key="5">
    <source>
        <dbReference type="Google" id="ProtNLM"/>
    </source>
</evidence>
<reference evidence="3 4" key="1">
    <citation type="submission" date="2020-08" db="EMBL/GenBank/DDBJ databases">
        <title>Genomic Encyclopedia of Type Strains, Phase IV (KMG-IV): sequencing the most valuable type-strain genomes for metagenomic binning, comparative biology and taxonomic classification.</title>
        <authorList>
            <person name="Goeker M."/>
        </authorList>
    </citation>
    <scope>NUCLEOTIDE SEQUENCE [LARGE SCALE GENOMIC DNA]</scope>
    <source>
        <strain evidence="3 4">DSM 101730</strain>
    </source>
</reference>
<dbReference type="PANTHER" id="PTHR40269">
    <property type="entry name" value="OUTER MEMBRANE PROTEIN-RELATED"/>
    <property type="match status" value="1"/>
</dbReference>
<feature type="compositionally biased region" description="Low complexity" evidence="1">
    <location>
        <begin position="41"/>
        <end position="68"/>
    </location>
</feature>
<feature type="signal peptide" evidence="2">
    <location>
        <begin position="1"/>
        <end position="17"/>
    </location>
</feature>
<proteinExistence type="predicted"/>
<accession>A0A840SL43</accession>
<sequence>MKTLSAMVAVLAGMATAFGPIAATAQDALRDAVNEQQRQSDAANATDPADATDTSGATDATDATTDMATDTEADAPVLLTEAELDDLVAPVALYPDALLAQVLVAATYPLQIVEAERFLTASEKMSDAELGTELEGKTWDPSVLVLASGFPTVVQRMSEDLDWTDRLGRAMLGQDDDVLAAVQRKRAEAKEVGNLADNAAQTVATDDTGDISIAPADPKVVYVPTYDPQTVYTTRPTAQPYVAPIEQATSGGLQPNPLVTGALAFGAAFLVSQFFGNKHDDKNDDGWDDYWNRRQFDWRDRQFYPRPGWQQVDDRRDHSWGWERDRYWDPRARRWDRRGPIASRDYDDYRRDTLGWMVVPDPERRQPWVRGFRPSQQTMNERALRQAERQAAERREARLAAERRDDRRARQAEEQREARLAAERREARQKVAAERRRDAAAADREHAARQKAILERRAKIEADQRAQQQTDAKAKRDADARAKAQADRRAKAQADARAAKADADARAKAQADRRAKAQADAKAKAQAETKAKAQSDAKAKAQAERRAQAQADAKAKARAEQRAKAQADAKAKANADARAERRAKAQADAKAQAQADAKARARAEQRAKAQAAQAREANRAKRAEQQQQRKAKCRPNDEACLRKQ</sequence>
<evidence type="ECO:0000313" key="4">
    <source>
        <dbReference type="Proteomes" id="UP000549457"/>
    </source>
</evidence>
<dbReference type="RefSeq" id="WP_184147840.1">
    <property type="nucleotide sequence ID" value="NZ_JACHFM010000001.1"/>
</dbReference>
<gene>
    <name evidence="3" type="ORF">HNP73_001401</name>
</gene>
<dbReference type="EMBL" id="JACHFM010000001">
    <property type="protein sequence ID" value="MBB5221480.1"/>
    <property type="molecule type" value="Genomic_DNA"/>
</dbReference>
<dbReference type="Pfam" id="PF11737">
    <property type="entry name" value="DUF3300"/>
    <property type="match status" value="1"/>
</dbReference>
<keyword evidence="4" id="KW-1185">Reference proteome</keyword>
<evidence type="ECO:0000256" key="2">
    <source>
        <dbReference type="SAM" id="SignalP"/>
    </source>
</evidence>
<protein>
    <recommendedName>
        <fullName evidence="5">DUF3300 domain-containing protein</fullName>
    </recommendedName>
</protein>
<dbReference type="PANTHER" id="PTHR40269:SF1">
    <property type="entry name" value="OUTER MEMBRANE PROTEIN"/>
    <property type="match status" value="1"/>
</dbReference>